<evidence type="ECO:0000313" key="2">
    <source>
        <dbReference type="EMBL" id="OOP54979.1"/>
    </source>
</evidence>
<organism evidence="2 3">
    <name type="scientific">Candidatus Brocadia carolinensis</name>
    <dbReference type="NCBI Taxonomy" id="1004156"/>
    <lineage>
        <taxon>Bacteria</taxon>
        <taxon>Pseudomonadati</taxon>
        <taxon>Planctomycetota</taxon>
        <taxon>Candidatus Brocadiia</taxon>
        <taxon>Candidatus Brocadiales</taxon>
        <taxon>Candidatus Brocadiaceae</taxon>
        <taxon>Candidatus Brocadia</taxon>
    </lineage>
</organism>
<dbReference type="Gene3D" id="3.40.50.1000">
    <property type="entry name" value="HAD superfamily/HAD-like"/>
    <property type="match status" value="1"/>
</dbReference>
<evidence type="ECO:0000313" key="3">
    <source>
        <dbReference type="Proteomes" id="UP000189681"/>
    </source>
</evidence>
<dbReference type="InterPro" id="IPR023214">
    <property type="entry name" value="HAD_sf"/>
</dbReference>
<dbReference type="SFLD" id="SFLDS00003">
    <property type="entry name" value="Haloacid_Dehalogenase"/>
    <property type="match status" value="1"/>
</dbReference>
<dbReference type="InterPro" id="IPR006439">
    <property type="entry name" value="HAD-SF_hydro_IA"/>
</dbReference>
<dbReference type="NCBIfam" id="TIGR01509">
    <property type="entry name" value="HAD-SF-IA-v3"/>
    <property type="match status" value="1"/>
</dbReference>
<dbReference type="InterPro" id="IPR051806">
    <property type="entry name" value="HAD-like_SPP"/>
</dbReference>
<dbReference type="CDD" id="cd07505">
    <property type="entry name" value="HAD_BPGM-like"/>
    <property type="match status" value="1"/>
</dbReference>
<protein>
    <submittedName>
        <fullName evidence="2">HAD family hydrolase</fullName>
    </submittedName>
</protein>
<dbReference type="SUPFAM" id="SSF56784">
    <property type="entry name" value="HAD-like"/>
    <property type="match status" value="1"/>
</dbReference>
<proteinExistence type="predicted"/>
<sequence>MKAIIFDMDGVLVDSMSYHAEAWEIVLKTEGINIDKKIIYELEGANSWQVSDIILRQHGRIPTESEIQELSHKKLAIFEQIEHVRPFDGVTELLEALKPKYKLAVVSGSNRKTVQTTLNTFFPGIFTVIVDGEETRIGKPSPEPYLRAIEKLDIPKSHCLVIENAPLGIRSAKSADLRCIAITTSLDKECLKEADIVVNNHEELRRFIEKEGVREDNQEDIHSNIPYSSEAAPNFPL</sequence>
<dbReference type="InterPro" id="IPR041492">
    <property type="entry name" value="HAD_2"/>
</dbReference>
<dbReference type="GO" id="GO:0050308">
    <property type="term" value="F:sugar-phosphatase activity"/>
    <property type="evidence" value="ECO:0007669"/>
    <property type="project" value="TreeGrafter"/>
</dbReference>
<name>A0A1V4APD6_9BACT</name>
<dbReference type="Proteomes" id="UP000189681">
    <property type="component" value="Unassembled WGS sequence"/>
</dbReference>
<dbReference type="EMBL" id="AYTS01000192">
    <property type="protein sequence ID" value="OOP54979.1"/>
    <property type="molecule type" value="Genomic_DNA"/>
</dbReference>
<dbReference type="STRING" id="1004156.AYP45_17335"/>
<dbReference type="PANTHER" id="PTHR43481:SF4">
    <property type="entry name" value="GLYCEROL-1-PHOSPHATE PHOSPHOHYDROLASE 1-RELATED"/>
    <property type="match status" value="1"/>
</dbReference>
<reference evidence="2 3" key="1">
    <citation type="journal article" date="2017" name="Water Res.">
        <title>Discovery and metagenomic analysis of an anammox bacterial enrichment related to Candidatus "Brocadia caroliniensis" in a full-scale glycerol-fed nitritation-denitritation separate centrate treatment process.</title>
        <authorList>
            <person name="Park H."/>
            <person name="Brotto A.C."/>
            <person name="van Loosdrecht M.C."/>
            <person name="Chandran K."/>
        </authorList>
    </citation>
    <scope>NUCLEOTIDE SEQUENCE [LARGE SCALE GENOMIC DNA]</scope>
    <source>
        <strain evidence="2">26THWARD</strain>
    </source>
</reference>
<dbReference type="InterPro" id="IPR023198">
    <property type="entry name" value="PGP-like_dom2"/>
</dbReference>
<dbReference type="PANTHER" id="PTHR43481">
    <property type="entry name" value="FRUCTOSE-1-PHOSPHATE PHOSPHATASE"/>
    <property type="match status" value="1"/>
</dbReference>
<dbReference type="SFLD" id="SFLDG01135">
    <property type="entry name" value="C1.5.6:_HAD__Beta-PGM__Phospha"/>
    <property type="match status" value="1"/>
</dbReference>
<keyword evidence="2" id="KW-0378">Hydrolase</keyword>
<comment type="caution">
    <text evidence="2">The sequence shown here is derived from an EMBL/GenBank/DDBJ whole genome shotgun (WGS) entry which is preliminary data.</text>
</comment>
<accession>A0A1V4APD6</accession>
<gene>
    <name evidence="2" type="ORF">AYP45_17335</name>
</gene>
<dbReference type="Pfam" id="PF13419">
    <property type="entry name" value="HAD_2"/>
    <property type="match status" value="1"/>
</dbReference>
<dbReference type="InterPro" id="IPR036412">
    <property type="entry name" value="HAD-like_sf"/>
</dbReference>
<dbReference type="SFLD" id="SFLDG01129">
    <property type="entry name" value="C1.5:_HAD__Beta-PGM__Phosphata"/>
    <property type="match status" value="1"/>
</dbReference>
<dbReference type="Gene3D" id="1.10.150.240">
    <property type="entry name" value="Putative phosphatase, domain 2"/>
    <property type="match status" value="1"/>
</dbReference>
<evidence type="ECO:0000256" key="1">
    <source>
        <dbReference type="SAM" id="MobiDB-lite"/>
    </source>
</evidence>
<feature type="region of interest" description="Disordered" evidence="1">
    <location>
        <begin position="218"/>
        <end position="237"/>
    </location>
</feature>
<dbReference type="AlphaFoldDB" id="A0A1V4APD6"/>